<evidence type="ECO:0000256" key="1">
    <source>
        <dbReference type="ARBA" id="ARBA00002286"/>
    </source>
</evidence>
<keyword evidence="4" id="KW-1185">Reference proteome</keyword>
<dbReference type="RefSeq" id="WP_166158863.1">
    <property type="nucleotide sequence ID" value="NZ_JAAOIW010000066.1"/>
</dbReference>
<evidence type="ECO:0000313" key="3">
    <source>
        <dbReference type="EMBL" id="NHN35660.1"/>
    </source>
</evidence>
<dbReference type="SUPFAM" id="SSF53098">
    <property type="entry name" value="Ribonuclease H-like"/>
    <property type="match status" value="1"/>
</dbReference>
<dbReference type="PANTHER" id="PTHR46889">
    <property type="entry name" value="TRANSPOSASE INSF FOR INSERTION SEQUENCE IS3B-RELATED"/>
    <property type="match status" value="1"/>
</dbReference>
<dbReference type="InterPro" id="IPR025948">
    <property type="entry name" value="HTH-like_dom"/>
</dbReference>
<comment type="caution">
    <text evidence="3">The sequence shown here is derived from an EMBL/GenBank/DDBJ whole genome shotgun (WGS) entry which is preliminary data.</text>
</comment>
<dbReference type="InterPro" id="IPR050900">
    <property type="entry name" value="Transposase_IS3/IS150/IS904"/>
</dbReference>
<dbReference type="Gene3D" id="1.10.10.10">
    <property type="entry name" value="Winged helix-like DNA-binding domain superfamily/Winged helix DNA-binding domain"/>
    <property type="match status" value="1"/>
</dbReference>
<gene>
    <name evidence="3" type="ORF">G9U52_39020</name>
</gene>
<dbReference type="EMBL" id="JAAOIW010000066">
    <property type="protein sequence ID" value="NHN35660.1"/>
    <property type="molecule type" value="Genomic_DNA"/>
</dbReference>
<dbReference type="Pfam" id="PF13333">
    <property type="entry name" value="rve_2"/>
    <property type="match status" value="1"/>
</dbReference>
<organism evidence="3 4">
    <name type="scientific">Paenibacillus agricola</name>
    <dbReference type="NCBI Taxonomy" id="2716264"/>
    <lineage>
        <taxon>Bacteria</taxon>
        <taxon>Bacillati</taxon>
        <taxon>Bacillota</taxon>
        <taxon>Bacilli</taxon>
        <taxon>Bacillales</taxon>
        <taxon>Paenibacillaceae</taxon>
        <taxon>Paenibacillus</taxon>
    </lineage>
</organism>
<proteinExistence type="predicted"/>
<dbReference type="InterPro" id="IPR036388">
    <property type="entry name" value="WH-like_DNA-bd_sf"/>
</dbReference>
<dbReference type="SUPFAM" id="SSF46689">
    <property type="entry name" value="Homeodomain-like"/>
    <property type="match status" value="2"/>
</dbReference>
<dbReference type="Pfam" id="PF13276">
    <property type="entry name" value="HTH_21"/>
    <property type="match status" value="1"/>
</dbReference>
<evidence type="ECO:0000313" key="4">
    <source>
        <dbReference type="Proteomes" id="UP001165962"/>
    </source>
</evidence>
<dbReference type="Gene3D" id="3.30.420.10">
    <property type="entry name" value="Ribonuclease H-like superfamily/Ribonuclease H"/>
    <property type="match status" value="1"/>
</dbReference>
<protein>
    <submittedName>
        <fullName evidence="3">IS3 family transposase</fullName>
    </submittedName>
</protein>
<dbReference type="InterPro" id="IPR009057">
    <property type="entry name" value="Homeodomain-like_sf"/>
</dbReference>
<dbReference type="Proteomes" id="UP001165962">
    <property type="component" value="Unassembled WGS sequence"/>
</dbReference>
<dbReference type="InterPro" id="IPR001584">
    <property type="entry name" value="Integrase_cat-core"/>
</dbReference>
<dbReference type="InterPro" id="IPR012337">
    <property type="entry name" value="RNaseH-like_sf"/>
</dbReference>
<dbReference type="Pfam" id="PF00665">
    <property type="entry name" value="rve"/>
    <property type="match status" value="1"/>
</dbReference>
<dbReference type="InterPro" id="IPR055247">
    <property type="entry name" value="InsJ-like_HTH"/>
</dbReference>
<dbReference type="PROSITE" id="PS50994">
    <property type="entry name" value="INTEGRASE"/>
    <property type="match status" value="1"/>
</dbReference>
<reference evidence="3" key="1">
    <citation type="submission" date="2020-03" db="EMBL/GenBank/DDBJ databases">
        <title>Draft sequencing of Paenibacilllus sp. S3N08.</title>
        <authorList>
            <person name="Kim D.-U."/>
        </authorList>
    </citation>
    <scope>NUCLEOTIDE SEQUENCE</scope>
    <source>
        <strain evidence="3">S3N08</strain>
    </source>
</reference>
<dbReference type="InterPro" id="IPR048020">
    <property type="entry name" value="Transpos_IS3"/>
</dbReference>
<sequence length="448" mass="52453">MAKYTSDEKLSAVQRYLSNSESYAAIASSIGAVKSEVMNWVKQFEHNALEAFNKSYTSYPVEFKLEVLNYMVTHGTSPNETAAMFNIPSPRTIRTWRMHFESWGIDALNPKKKGRPSMKEVKKATPVEGSTEALQAEIERLRMENAYPKKVECLSSKQGRITKQNKAQVVFELRLEFPITALLQLAQIPRSTYYYWVNTFGSPDKDVDLKSRITAIFHEHNGRYGYRRIRDQLHNEELKVNHKKVQRIMDELGLKCTVRMKKYRSYKGTVGKIAPNILDRDFSANKTNEKWVTDITEFKLFGEKLYLSPMLDLFNGEIITYTIESRPVYSLVSKMLDKAWERVNDGDSLIIHSDQGWHYQMNQYHHKLKERGITQSMSRKGNCYDNAVIENFFGILKSEFFYTQEFESIEHFKMELERYIQYYNHKRIKAKLKGMSPVQYRIHTHKVA</sequence>
<comment type="function">
    <text evidence="1">Involved in the transposition of the insertion sequence.</text>
</comment>
<dbReference type="PANTHER" id="PTHR46889:SF4">
    <property type="entry name" value="TRANSPOSASE INSO FOR INSERTION SEQUENCE ELEMENT IS911B-RELATED"/>
    <property type="match status" value="1"/>
</dbReference>
<name>A0ABX0JGG9_9BACL</name>
<dbReference type="Pfam" id="PF13518">
    <property type="entry name" value="HTH_28"/>
    <property type="match status" value="1"/>
</dbReference>
<dbReference type="NCBIfam" id="NF033516">
    <property type="entry name" value="transpos_IS3"/>
    <property type="match status" value="1"/>
</dbReference>
<dbReference type="InterPro" id="IPR036397">
    <property type="entry name" value="RNaseH_sf"/>
</dbReference>
<accession>A0ABX0JGG9</accession>
<evidence type="ECO:0000259" key="2">
    <source>
        <dbReference type="PROSITE" id="PS50994"/>
    </source>
</evidence>
<feature type="domain" description="Integrase catalytic" evidence="2">
    <location>
        <begin position="271"/>
        <end position="445"/>
    </location>
</feature>